<organism evidence="2 3">
    <name type="scientific">Plakobranchus ocellatus</name>
    <dbReference type="NCBI Taxonomy" id="259542"/>
    <lineage>
        <taxon>Eukaryota</taxon>
        <taxon>Metazoa</taxon>
        <taxon>Spiralia</taxon>
        <taxon>Lophotrochozoa</taxon>
        <taxon>Mollusca</taxon>
        <taxon>Gastropoda</taxon>
        <taxon>Heterobranchia</taxon>
        <taxon>Euthyneura</taxon>
        <taxon>Panpulmonata</taxon>
        <taxon>Sacoglossa</taxon>
        <taxon>Placobranchoidea</taxon>
        <taxon>Plakobranchidae</taxon>
        <taxon>Plakobranchus</taxon>
    </lineage>
</organism>
<dbReference type="PRINTS" id="PR01438">
    <property type="entry name" value="UNVRSLSTRESS"/>
</dbReference>
<reference evidence="2 3" key="1">
    <citation type="journal article" date="2021" name="Elife">
        <title>Chloroplast acquisition without the gene transfer in kleptoplastic sea slugs, Plakobranchus ocellatus.</title>
        <authorList>
            <person name="Maeda T."/>
            <person name="Takahashi S."/>
            <person name="Yoshida T."/>
            <person name="Shimamura S."/>
            <person name="Takaki Y."/>
            <person name="Nagai Y."/>
            <person name="Toyoda A."/>
            <person name="Suzuki Y."/>
            <person name="Arimoto A."/>
            <person name="Ishii H."/>
            <person name="Satoh N."/>
            <person name="Nishiyama T."/>
            <person name="Hasebe M."/>
            <person name="Maruyama T."/>
            <person name="Minagawa J."/>
            <person name="Obokata J."/>
            <person name="Shigenobu S."/>
        </authorList>
    </citation>
    <scope>NUCLEOTIDE SEQUENCE [LARGE SCALE GENOMIC DNA]</scope>
</reference>
<dbReference type="Gene3D" id="3.40.50.620">
    <property type="entry name" value="HUPs"/>
    <property type="match status" value="1"/>
</dbReference>
<accession>A0AAV4DIT5</accession>
<evidence type="ECO:0000313" key="2">
    <source>
        <dbReference type="EMBL" id="GFO44066.1"/>
    </source>
</evidence>
<sequence length="167" mass="18563">MADEPDGPFLSVPATKPLDNVVLIAVDGSDSSFYSFKWYMQNIHQPFHNIVILHCPEIRSVMKIPLRAPDSDSVRSALEEHDLEMTNLVDRIKDNLRHAKVNARLITQSGNPGHTIVEIANENKAILIVTGSRGVSRIRRTLIGSVSDFVLHHAHCPVLICPKENAT</sequence>
<dbReference type="CDD" id="cd23659">
    <property type="entry name" value="USP_At3g01520-like"/>
    <property type="match status" value="1"/>
</dbReference>
<dbReference type="InterPro" id="IPR006016">
    <property type="entry name" value="UspA"/>
</dbReference>
<dbReference type="InterPro" id="IPR014729">
    <property type="entry name" value="Rossmann-like_a/b/a_fold"/>
</dbReference>
<dbReference type="Pfam" id="PF00582">
    <property type="entry name" value="Usp"/>
    <property type="match status" value="1"/>
</dbReference>
<evidence type="ECO:0000313" key="3">
    <source>
        <dbReference type="Proteomes" id="UP000735302"/>
    </source>
</evidence>
<feature type="domain" description="UspA" evidence="1">
    <location>
        <begin position="22"/>
        <end position="162"/>
    </location>
</feature>
<dbReference type="EMBL" id="BLXT01007928">
    <property type="protein sequence ID" value="GFO44066.1"/>
    <property type="molecule type" value="Genomic_DNA"/>
</dbReference>
<comment type="caution">
    <text evidence="2">The sequence shown here is derived from an EMBL/GenBank/DDBJ whole genome shotgun (WGS) entry which is preliminary data.</text>
</comment>
<dbReference type="Proteomes" id="UP000735302">
    <property type="component" value="Unassembled WGS sequence"/>
</dbReference>
<dbReference type="InterPro" id="IPR006015">
    <property type="entry name" value="Universal_stress_UspA"/>
</dbReference>
<proteinExistence type="predicted"/>
<protein>
    <submittedName>
        <fullName evidence="2">Universal stress protein a-like protein</fullName>
    </submittedName>
</protein>
<gene>
    <name evidence="2" type="ORF">PoB_007057100</name>
</gene>
<dbReference type="SUPFAM" id="SSF52402">
    <property type="entry name" value="Adenine nucleotide alpha hydrolases-like"/>
    <property type="match status" value="1"/>
</dbReference>
<dbReference type="PANTHER" id="PTHR46989:SF3">
    <property type="entry name" value="USPA DOMAIN-CONTAINING PROTEIN"/>
    <property type="match status" value="1"/>
</dbReference>
<dbReference type="AlphaFoldDB" id="A0AAV4DIT5"/>
<evidence type="ECO:0000259" key="1">
    <source>
        <dbReference type="Pfam" id="PF00582"/>
    </source>
</evidence>
<keyword evidence="3" id="KW-1185">Reference proteome</keyword>
<dbReference type="PANTHER" id="PTHR46989">
    <property type="entry name" value="USP DOMAIN-CONTAINING PROTEIN"/>
    <property type="match status" value="1"/>
</dbReference>
<name>A0AAV4DIT5_9GAST</name>